<dbReference type="EMBL" id="RPFZ01000001">
    <property type="protein sequence ID" value="RPF70570.1"/>
    <property type="molecule type" value="Genomic_DNA"/>
</dbReference>
<dbReference type="GO" id="GO:0008757">
    <property type="term" value="F:S-adenosylmethionine-dependent methyltransferase activity"/>
    <property type="evidence" value="ECO:0007669"/>
    <property type="project" value="InterPro"/>
</dbReference>
<dbReference type="CDD" id="cd02440">
    <property type="entry name" value="AdoMet_MTases"/>
    <property type="match status" value="1"/>
</dbReference>
<dbReference type="SUPFAM" id="SSF53335">
    <property type="entry name" value="S-adenosyl-L-methionine-dependent methyltransferases"/>
    <property type="match status" value="1"/>
</dbReference>
<dbReference type="Proteomes" id="UP000275232">
    <property type="component" value="Unassembled WGS sequence"/>
</dbReference>
<accession>A0A3N5CT72</accession>
<keyword evidence="2" id="KW-0489">Methyltransferase</keyword>
<dbReference type="InterPro" id="IPR029063">
    <property type="entry name" value="SAM-dependent_MTases_sf"/>
</dbReference>
<dbReference type="Gene3D" id="3.40.50.150">
    <property type="entry name" value="Vaccinia Virus protein VP39"/>
    <property type="match status" value="1"/>
</dbReference>
<gene>
    <name evidence="2" type="ORF">EG799_02230</name>
</gene>
<evidence type="ECO:0000313" key="2">
    <source>
        <dbReference type="EMBL" id="RPF70570.1"/>
    </source>
</evidence>
<evidence type="ECO:0000259" key="1">
    <source>
        <dbReference type="Pfam" id="PF08241"/>
    </source>
</evidence>
<proteinExistence type="predicted"/>
<dbReference type="AlphaFoldDB" id="A0A3N5CT72"/>
<dbReference type="GO" id="GO:0032259">
    <property type="term" value="P:methylation"/>
    <property type="evidence" value="ECO:0007669"/>
    <property type="project" value="UniProtKB-KW"/>
</dbReference>
<dbReference type="Pfam" id="PF08241">
    <property type="entry name" value="Methyltransf_11"/>
    <property type="match status" value="1"/>
</dbReference>
<evidence type="ECO:0000313" key="3">
    <source>
        <dbReference type="Proteomes" id="UP000275232"/>
    </source>
</evidence>
<keyword evidence="2" id="KW-0808">Transferase</keyword>
<protein>
    <submittedName>
        <fullName evidence="2">Class I SAM-dependent methyltransferase</fullName>
    </submittedName>
</protein>
<reference evidence="2 3" key="1">
    <citation type="submission" date="2018-11" db="EMBL/GenBank/DDBJ databases">
        <title>Erythrobacter spongiae sp. nov., isolated from a marine sponge.</title>
        <authorList>
            <person name="Zhuang L."/>
            <person name="Luo L."/>
        </authorList>
    </citation>
    <scope>NUCLEOTIDE SEQUENCE [LARGE SCALE GENOMIC DNA]</scope>
    <source>
        <strain evidence="2 3">HN-E23</strain>
    </source>
</reference>
<feature type="domain" description="Methyltransferase type 11" evidence="1">
    <location>
        <begin position="73"/>
        <end position="162"/>
    </location>
</feature>
<keyword evidence="3" id="KW-1185">Reference proteome</keyword>
<comment type="caution">
    <text evidence="2">The sequence shown here is derived from an EMBL/GenBank/DDBJ whole genome shotgun (WGS) entry which is preliminary data.</text>
</comment>
<name>A0A3N5CT72_9SPHN</name>
<organism evidence="2 3">
    <name type="scientific">Aurantiacibacter spongiae</name>
    <dbReference type="NCBI Taxonomy" id="2488860"/>
    <lineage>
        <taxon>Bacteria</taxon>
        <taxon>Pseudomonadati</taxon>
        <taxon>Pseudomonadota</taxon>
        <taxon>Alphaproteobacteria</taxon>
        <taxon>Sphingomonadales</taxon>
        <taxon>Erythrobacteraceae</taxon>
        <taxon>Aurantiacibacter</taxon>
    </lineage>
</organism>
<dbReference type="InterPro" id="IPR013216">
    <property type="entry name" value="Methyltransf_11"/>
</dbReference>
<sequence length="322" mass="35357">MANDGRVRCRSGQRGRTMTSNVHDAWTTFWERDALHRKSGRRRDPEGWKGIGAVQTGVWQTFARRLDKGVRVLDIATGDGRVLGDIQSARRDLKLVGTDRAAALPEGPRGVRLRGGVRMEKLPFPDTRFAAVTSQFGFEYGDMPVIAKEIARVLRPGGTVAIMSHRLDGPIVAHNRARLAQIAWAIEEQDLPEIARRNQRLREMGVAALPPEIASAPERGAQAFGPQSAAWEIAEAIRQSIVMGRQDAPQNVIALIDDIVAQAMNERGRIASLEIAARAADNGEGVVRALMQAGLTIGQREQLRDPHSGQFFADFIKATLPK</sequence>